<accession>A0AAV1QT90</accession>
<comment type="subcellular location">
    <subcellularLocation>
        <location evidence="1">Membrane</location>
        <topology evidence="1">Single-pass type I membrane protein</topology>
    </subcellularLocation>
</comment>
<evidence type="ECO:0000256" key="3">
    <source>
        <dbReference type="SAM" id="Coils"/>
    </source>
</evidence>
<dbReference type="GO" id="GO:0004672">
    <property type="term" value="F:protein kinase activity"/>
    <property type="evidence" value="ECO:0007669"/>
    <property type="project" value="InterPro"/>
</dbReference>
<evidence type="ECO:0000256" key="2">
    <source>
        <dbReference type="PROSITE-ProRule" id="PRU10141"/>
    </source>
</evidence>
<dbReference type="GO" id="GO:0005524">
    <property type="term" value="F:ATP binding"/>
    <property type="evidence" value="ECO:0007669"/>
    <property type="project" value="UniProtKB-UniRule"/>
</dbReference>
<dbReference type="PANTHER" id="PTHR48006">
    <property type="entry name" value="LEUCINE-RICH REPEAT-CONTAINING PROTEIN DDB_G0281931-RELATED"/>
    <property type="match status" value="1"/>
</dbReference>
<dbReference type="InterPro" id="IPR000719">
    <property type="entry name" value="Prot_kinase_dom"/>
</dbReference>
<sequence length="498" mass="55694">MITSLHGTSPILQRVSSVALGESNAGNPVENKVLNLKLSDTRAQGPVPSWIGKLHKHSNIPPQIALLDRLKSFSVADNFLSGPVPEFVKADSSVNANYTNNLGLCGGPLGPCKRHRNEFYSSFKTGFVAGYTVFAVSIIVGFLSCCVPWVRLKRRNKMIRIPMVAMLMMRKNRKEADNIRGSPTVEFIHGGKEISMLEKMVPRMGYKDLNDATNTFSKHNVIGQGKMGMLYKAALPNGYLLAVKKLDNSQFFEEQFILELKTLGILRHVNLLPLLGFCITSKYMLLVYKYMPNANLYDWLHPMEGQTKIMEWDVRFKVAIGLARGLAWLHQDCSSAVRVIHLNISSKCVLLDQNFEPKLSNFGEAIIISPTSTSYVNGESWDTIFAKEDVYGLGVVLLELITGVDFSKMTDSSSGSLNDWLIDFLNRPDFSDAIDKSLIGKGFDAEIFQVLKVACNCVDTIPDQRPTMLQAYNDIKAIREERRDLVDEAEILTQHEIC</sequence>
<dbReference type="SUPFAM" id="SSF56112">
    <property type="entry name" value="Protein kinase-like (PK-like)"/>
    <property type="match status" value="1"/>
</dbReference>
<organism evidence="6 7">
    <name type="scientific">Dovyalis caffra</name>
    <dbReference type="NCBI Taxonomy" id="77055"/>
    <lineage>
        <taxon>Eukaryota</taxon>
        <taxon>Viridiplantae</taxon>
        <taxon>Streptophyta</taxon>
        <taxon>Embryophyta</taxon>
        <taxon>Tracheophyta</taxon>
        <taxon>Spermatophyta</taxon>
        <taxon>Magnoliopsida</taxon>
        <taxon>eudicotyledons</taxon>
        <taxon>Gunneridae</taxon>
        <taxon>Pentapetalae</taxon>
        <taxon>rosids</taxon>
        <taxon>fabids</taxon>
        <taxon>Malpighiales</taxon>
        <taxon>Salicaceae</taxon>
        <taxon>Flacourtieae</taxon>
        <taxon>Dovyalis</taxon>
    </lineage>
</organism>
<name>A0AAV1QT90_9ROSI</name>
<dbReference type="InterPro" id="IPR011009">
    <property type="entry name" value="Kinase-like_dom_sf"/>
</dbReference>
<keyword evidence="2" id="KW-0547">Nucleotide-binding</keyword>
<dbReference type="InterPro" id="IPR051824">
    <property type="entry name" value="LRR_Rcpt-Like_S/T_Kinase"/>
</dbReference>
<dbReference type="InterPro" id="IPR017441">
    <property type="entry name" value="Protein_kinase_ATP_BS"/>
</dbReference>
<dbReference type="PANTHER" id="PTHR48006:SF88">
    <property type="entry name" value="LRR RECEPTOR-LIKE KINASE FAMILY PROTEIN"/>
    <property type="match status" value="1"/>
</dbReference>
<dbReference type="InterPro" id="IPR032675">
    <property type="entry name" value="LRR_dom_sf"/>
</dbReference>
<feature type="domain" description="Protein kinase" evidence="5">
    <location>
        <begin position="216"/>
        <end position="478"/>
    </location>
</feature>
<keyword evidence="2" id="KW-0067">ATP-binding</keyword>
<dbReference type="EMBL" id="CAWUPB010000816">
    <property type="protein sequence ID" value="CAK7324987.1"/>
    <property type="molecule type" value="Genomic_DNA"/>
</dbReference>
<dbReference type="AlphaFoldDB" id="A0AAV1QT90"/>
<feature type="coiled-coil region" evidence="3">
    <location>
        <begin position="468"/>
        <end position="495"/>
    </location>
</feature>
<comment type="caution">
    <text evidence="6">The sequence shown here is derived from an EMBL/GenBank/DDBJ whole genome shotgun (WGS) entry which is preliminary data.</text>
</comment>
<feature type="transmembrane region" description="Helical" evidence="4">
    <location>
        <begin position="128"/>
        <end position="150"/>
    </location>
</feature>
<evidence type="ECO:0000256" key="4">
    <source>
        <dbReference type="SAM" id="Phobius"/>
    </source>
</evidence>
<keyword evidence="4" id="KW-0472">Membrane</keyword>
<dbReference type="Pfam" id="PF00069">
    <property type="entry name" value="Pkinase"/>
    <property type="match status" value="1"/>
</dbReference>
<keyword evidence="4" id="KW-0812">Transmembrane</keyword>
<dbReference type="Gene3D" id="1.10.510.10">
    <property type="entry name" value="Transferase(Phosphotransferase) domain 1"/>
    <property type="match status" value="1"/>
</dbReference>
<reference evidence="6 7" key="1">
    <citation type="submission" date="2024-01" db="EMBL/GenBank/DDBJ databases">
        <authorList>
            <person name="Waweru B."/>
        </authorList>
    </citation>
    <scope>NUCLEOTIDE SEQUENCE [LARGE SCALE GENOMIC DNA]</scope>
</reference>
<dbReference type="PROSITE" id="PS50011">
    <property type="entry name" value="PROTEIN_KINASE_DOM"/>
    <property type="match status" value="1"/>
</dbReference>
<proteinExistence type="predicted"/>
<gene>
    <name evidence="6" type="ORF">DCAF_LOCUS2658</name>
</gene>
<protein>
    <recommendedName>
        <fullName evidence="5">Protein kinase domain-containing protein</fullName>
    </recommendedName>
</protein>
<evidence type="ECO:0000259" key="5">
    <source>
        <dbReference type="PROSITE" id="PS50011"/>
    </source>
</evidence>
<feature type="binding site" evidence="2">
    <location>
        <position position="245"/>
    </location>
    <ligand>
        <name>ATP</name>
        <dbReference type="ChEBI" id="CHEBI:30616"/>
    </ligand>
</feature>
<keyword evidence="4" id="KW-1133">Transmembrane helix</keyword>
<dbReference type="Gene3D" id="3.80.10.10">
    <property type="entry name" value="Ribonuclease Inhibitor"/>
    <property type="match status" value="1"/>
</dbReference>
<keyword evidence="3" id="KW-0175">Coiled coil</keyword>
<evidence type="ECO:0000256" key="1">
    <source>
        <dbReference type="ARBA" id="ARBA00004479"/>
    </source>
</evidence>
<evidence type="ECO:0000313" key="7">
    <source>
        <dbReference type="Proteomes" id="UP001314170"/>
    </source>
</evidence>
<dbReference type="GO" id="GO:0016020">
    <property type="term" value="C:membrane"/>
    <property type="evidence" value="ECO:0007669"/>
    <property type="project" value="UniProtKB-SubCell"/>
</dbReference>
<dbReference type="Proteomes" id="UP001314170">
    <property type="component" value="Unassembled WGS sequence"/>
</dbReference>
<dbReference type="PROSITE" id="PS00107">
    <property type="entry name" value="PROTEIN_KINASE_ATP"/>
    <property type="match status" value="1"/>
</dbReference>
<keyword evidence="7" id="KW-1185">Reference proteome</keyword>
<dbReference type="Gene3D" id="3.30.200.20">
    <property type="entry name" value="Phosphorylase Kinase, domain 1"/>
    <property type="match status" value="1"/>
</dbReference>
<evidence type="ECO:0000313" key="6">
    <source>
        <dbReference type="EMBL" id="CAK7324987.1"/>
    </source>
</evidence>